<organism evidence="2 3">
    <name type="scientific">Catellatospora chokoriensis</name>
    <dbReference type="NCBI Taxonomy" id="310353"/>
    <lineage>
        <taxon>Bacteria</taxon>
        <taxon>Bacillati</taxon>
        <taxon>Actinomycetota</taxon>
        <taxon>Actinomycetes</taxon>
        <taxon>Micromonosporales</taxon>
        <taxon>Micromonosporaceae</taxon>
        <taxon>Catellatospora</taxon>
    </lineage>
</organism>
<dbReference type="Proteomes" id="UP000619293">
    <property type="component" value="Unassembled WGS sequence"/>
</dbReference>
<gene>
    <name evidence="2" type="ORF">Cch02nite_53390</name>
</gene>
<comment type="caution">
    <text evidence="2">The sequence shown here is derived from an EMBL/GenBank/DDBJ whole genome shotgun (WGS) entry which is preliminary data.</text>
</comment>
<dbReference type="AlphaFoldDB" id="A0A8J3NV51"/>
<evidence type="ECO:0000313" key="3">
    <source>
        <dbReference type="Proteomes" id="UP000619293"/>
    </source>
</evidence>
<proteinExistence type="predicted"/>
<reference evidence="2 3" key="1">
    <citation type="submission" date="2021-01" db="EMBL/GenBank/DDBJ databases">
        <title>Whole genome shotgun sequence of Catellatospora chokoriensis NBRC 107358.</title>
        <authorList>
            <person name="Komaki H."/>
            <person name="Tamura T."/>
        </authorList>
    </citation>
    <scope>NUCLEOTIDE SEQUENCE [LARGE SCALE GENOMIC DNA]</scope>
    <source>
        <strain evidence="2 3">NBRC 107358</strain>
    </source>
</reference>
<keyword evidence="3" id="KW-1185">Reference proteome</keyword>
<feature type="compositionally biased region" description="Polar residues" evidence="1">
    <location>
        <begin position="73"/>
        <end position="83"/>
    </location>
</feature>
<accession>A0A8J3NV51</accession>
<evidence type="ECO:0000256" key="1">
    <source>
        <dbReference type="SAM" id="MobiDB-lite"/>
    </source>
</evidence>
<protein>
    <submittedName>
        <fullName evidence="2">Uncharacterized protein</fullName>
    </submittedName>
</protein>
<dbReference type="EMBL" id="BONG01000037">
    <property type="protein sequence ID" value="GIF91895.1"/>
    <property type="molecule type" value="Genomic_DNA"/>
</dbReference>
<sequence>MKSAADRTGRGSGATLPAAGAVSTPDTQGQRRGRRHDGRATTTAVVGPSTPVNPQAPPQTTAVPATVHEDNFAKTSPLTGGFD</sequence>
<name>A0A8J3NV51_9ACTN</name>
<feature type="region of interest" description="Disordered" evidence="1">
    <location>
        <begin position="1"/>
        <end position="83"/>
    </location>
</feature>
<evidence type="ECO:0000313" key="2">
    <source>
        <dbReference type="EMBL" id="GIF91895.1"/>
    </source>
</evidence>